<protein>
    <submittedName>
        <fullName evidence="7">Metal ABC transporter substrate-binding protein</fullName>
    </submittedName>
</protein>
<dbReference type="CDD" id="cd01137">
    <property type="entry name" value="PsaA"/>
    <property type="match status" value="1"/>
</dbReference>
<sequence length="298" mass="31886">MPNFRSIGALAVVAGLLTACAPAPAETDDRPHVVATFTVVADMARAIGGDAVRVESLMRPGAEVHGYEPTPGDLRRADAADLLIDNGLGLEAWFEQFTQRLDVPRVVVSRDTDPLPIAGSDHANPHAWMSPREAKRYVNVLEEALTELAPDATAEIGEQADAYRAELDAIETELVEAVAALPPDRRVLVTCEGAFSYLARDAGLEEVFLWPVNAEQQTTPQGVLSVARAVEERDVPAVFCESTVSDRTMREVAEEAGTRFGGTLYVDSVSAADGPVPTYLDLLRHDVRTIVDGLGGGA</sequence>
<accession>A0A3N6WNW7</accession>
<keyword evidence="4 6" id="KW-0732">Signal</keyword>
<dbReference type="PRINTS" id="PR00690">
    <property type="entry name" value="ADHESNFAMILY"/>
</dbReference>
<dbReference type="GO" id="GO:0030313">
    <property type="term" value="C:cell envelope"/>
    <property type="evidence" value="ECO:0007669"/>
    <property type="project" value="UniProtKB-SubCell"/>
</dbReference>
<dbReference type="Gene3D" id="3.40.50.1980">
    <property type="entry name" value="Nitrogenase molybdenum iron protein domain"/>
    <property type="match status" value="2"/>
</dbReference>
<evidence type="ECO:0000313" key="7">
    <source>
        <dbReference type="EMBL" id="RQN09226.1"/>
    </source>
</evidence>
<dbReference type="InterPro" id="IPR006127">
    <property type="entry name" value="ZnuA-like"/>
</dbReference>
<dbReference type="Proteomes" id="UP000275225">
    <property type="component" value="Unassembled WGS sequence"/>
</dbReference>
<feature type="chain" id="PRO_5018226976" evidence="6">
    <location>
        <begin position="26"/>
        <end position="298"/>
    </location>
</feature>
<evidence type="ECO:0000256" key="4">
    <source>
        <dbReference type="ARBA" id="ARBA00022729"/>
    </source>
</evidence>
<organism evidence="7 8">
    <name type="scientific">Aeromicrobium camelliae</name>
    <dbReference type="NCBI Taxonomy" id="1538144"/>
    <lineage>
        <taxon>Bacteria</taxon>
        <taxon>Bacillati</taxon>
        <taxon>Actinomycetota</taxon>
        <taxon>Actinomycetes</taxon>
        <taxon>Propionibacteriales</taxon>
        <taxon>Nocardioidaceae</taxon>
        <taxon>Aeromicrobium</taxon>
    </lineage>
</organism>
<keyword evidence="8" id="KW-1185">Reference proteome</keyword>
<dbReference type="InterPro" id="IPR050492">
    <property type="entry name" value="Bact_metal-bind_prot9"/>
</dbReference>
<dbReference type="AlphaFoldDB" id="A0A3N6WNW7"/>
<reference evidence="7 8" key="1">
    <citation type="submission" date="2018-11" db="EMBL/GenBank/DDBJ databases">
        <authorList>
            <person name="Li F."/>
        </authorList>
    </citation>
    <scope>NUCLEOTIDE SEQUENCE [LARGE SCALE GENOMIC DNA]</scope>
    <source>
        <strain evidence="7 8">YS17T</strain>
    </source>
</reference>
<name>A0A3N6WNW7_9ACTN</name>
<dbReference type="EMBL" id="RQJX01000003">
    <property type="protein sequence ID" value="RQN09226.1"/>
    <property type="molecule type" value="Genomic_DNA"/>
</dbReference>
<dbReference type="GO" id="GO:0007155">
    <property type="term" value="P:cell adhesion"/>
    <property type="evidence" value="ECO:0007669"/>
    <property type="project" value="InterPro"/>
</dbReference>
<evidence type="ECO:0000313" key="8">
    <source>
        <dbReference type="Proteomes" id="UP000275225"/>
    </source>
</evidence>
<dbReference type="Pfam" id="PF01297">
    <property type="entry name" value="ZnuA"/>
    <property type="match status" value="1"/>
</dbReference>
<dbReference type="PROSITE" id="PS51257">
    <property type="entry name" value="PROKAR_LIPOPROTEIN"/>
    <property type="match status" value="1"/>
</dbReference>
<evidence type="ECO:0000256" key="5">
    <source>
        <dbReference type="RuleBase" id="RU003512"/>
    </source>
</evidence>
<comment type="caution">
    <text evidence="7">The sequence shown here is derived from an EMBL/GenBank/DDBJ whole genome shotgun (WGS) entry which is preliminary data.</text>
</comment>
<dbReference type="InterPro" id="IPR006129">
    <property type="entry name" value="AdhesinB"/>
</dbReference>
<comment type="similarity">
    <text evidence="5">Belongs to the bacterial solute-binding protein 9 family.</text>
</comment>
<dbReference type="RefSeq" id="WP_124235685.1">
    <property type="nucleotide sequence ID" value="NZ_JBHUFI010000009.1"/>
</dbReference>
<dbReference type="GO" id="GO:0030001">
    <property type="term" value="P:metal ion transport"/>
    <property type="evidence" value="ECO:0007669"/>
    <property type="project" value="InterPro"/>
</dbReference>
<evidence type="ECO:0000256" key="1">
    <source>
        <dbReference type="ARBA" id="ARBA00004196"/>
    </source>
</evidence>
<dbReference type="PANTHER" id="PTHR42953">
    <property type="entry name" value="HIGH-AFFINITY ZINC UPTAKE SYSTEM PROTEIN ZNUA-RELATED"/>
    <property type="match status" value="1"/>
</dbReference>
<evidence type="ECO:0000256" key="3">
    <source>
        <dbReference type="ARBA" id="ARBA00022723"/>
    </source>
</evidence>
<keyword evidence="2 5" id="KW-0813">Transport</keyword>
<feature type="signal peptide" evidence="6">
    <location>
        <begin position="1"/>
        <end position="25"/>
    </location>
</feature>
<dbReference type="GO" id="GO:0046872">
    <property type="term" value="F:metal ion binding"/>
    <property type="evidence" value="ECO:0007669"/>
    <property type="project" value="UniProtKB-KW"/>
</dbReference>
<dbReference type="PRINTS" id="PR00691">
    <property type="entry name" value="ADHESINB"/>
</dbReference>
<proteinExistence type="inferred from homology"/>
<dbReference type="InterPro" id="IPR006128">
    <property type="entry name" value="Lipoprotein_PsaA-like"/>
</dbReference>
<dbReference type="PANTHER" id="PTHR42953:SF1">
    <property type="entry name" value="METAL-BINDING PROTEIN HI_0362-RELATED"/>
    <property type="match status" value="1"/>
</dbReference>
<gene>
    <name evidence="7" type="ORF">EHW97_02950</name>
</gene>
<dbReference type="SUPFAM" id="SSF53807">
    <property type="entry name" value="Helical backbone' metal receptor"/>
    <property type="match status" value="1"/>
</dbReference>
<keyword evidence="3" id="KW-0479">Metal-binding</keyword>
<evidence type="ECO:0000256" key="2">
    <source>
        <dbReference type="ARBA" id="ARBA00022448"/>
    </source>
</evidence>
<comment type="subcellular location">
    <subcellularLocation>
        <location evidence="1">Cell envelope</location>
    </subcellularLocation>
</comment>
<evidence type="ECO:0000256" key="6">
    <source>
        <dbReference type="SAM" id="SignalP"/>
    </source>
</evidence>
<dbReference type="OrthoDB" id="9810636at2"/>